<evidence type="ECO:0000259" key="5">
    <source>
        <dbReference type="PROSITE" id="PS50850"/>
    </source>
</evidence>
<feature type="transmembrane region" description="Helical" evidence="4">
    <location>
        <begin position="50"/>
        <end position="69"/>
    </location>
</feature>
<evidence type="ECO:0000313" key="7">
    <source>
        <dbReference type="Proteomes" id="UP001161423"/>
    </source>
</evidence>
<keyword evidence="3 4" id="KW-0472">Membrane</keyword>
<feature type="transmembrane region" description="Helical" evidence="4">
    <location>
        <begin position="281"/>
        <end position="298"/>
    </location>
</feature>
<keyword evidence="6" id="KW-0762">Sugar transport</keyword>
<evidence type="ECO:0000313" key="6">
    <source>
        <dbReference type="EMBL" id="GLQ00534.1"/>
    </source>
</evidence>
<keyword evidence="6" id="KW-0813">Transport</keyword>
<dbReference type="InterPro" id="IPR011701">
    <property type="entry name" value="MFS"/>
</dbReference>
<dbReference type="InterPro" id="IPR036259">
    <property type="entry name" value="MFS_trans_sf"/>
</dbReference>
<feature type="domain" description="Major facilitator superfamily (MFS) profile" evidence="5">
    <location>
        <begin position="15"/>
        <end position="394"/>
    </location>
</feature>
<organism evidence="6 7">
    <name type="scientific">Methylophaga thalassica</name>
    <dbReference type="NCBI Taxonomy" id="40223"/>
    <lineage>
        <taxon>Bacteria</taxon>
        <taxon>Pseudomonadati</taxon>
        <taxon>Pseudomonadota</taxon>
        <taxon>Gammaproteobacteria</taxon>
        <taxon>Thiotrichales</taxon>
        <taxon>Piscirickettsiaceae</taxon>
        <taxon>Methylophaga</taxon>
    </lineage>
</organism>
<keyword evidence="7" id="KW-1185">Reference proteome</keyword>
<reference evidence="6" key="1">
    <citation type="journal article" date="2014" name="Int. J. Syst. Evol. Microbiol.">
        <title>Complete genome of a new Firmicutes species belonging to the dominant human colonic microbiota ('Ruminococcus bicirculans') reveals two chromosomes and a selective capacity to utilize plant glucans.</title>
        <authorList>
            <consortium name="NISC Comparative Sequencing Program"/>
            <person name="Wegmann U."/>
            <person name="Louis P."/>
            <person name="Goesmann A."/>
            <person name="Henrissat B."/>
            <person name="Duncan S.H."/>
            <person name="Flint H.J."/>
        </authorList>
    </citation>
    <scope>NUCLEOTIDE SEQUENCE</scope>
    <source>
        <strain evidence="6">NBRC 102424</strain>
    </source>
</reference>
<evidence type="ECO:0000256" key="2">
    <source>
        <dbReference type="ARBA" id="ARBA00022989"/>
    </source>
</evidence>
<dbReference type="PANTHER" id="PTHR42910">
    <property type="entry name" value="TRANSPORTER SCO4007-RELATED"/>
    <property type="match status" value="1"/>
</dbReference>
<feature type="transmembrane region" description="Helical" evidence="4">
    <location>
        <begin position="343"/>
        <end position="362"/>
    </location>
</feature>
<dbReference type="SUPFAM" id="SSF103473">
    <property type="entry name" value="MFS general substrate transporter"/>
    <property type="match status" value="1"/>
</dbReference>
<dbReference type="Pfam" id="PF07690">
    <property type="entry name" value="MFS_1"/>
    <property type="match status" value="1"/>
</dbReference>
<dbReference type="PANTHER" id="PTHR42910:SF1">
    <property type="entry name" value="MAJOR FACILITATOR SUPERFAMILY (MFS) PROFILE DOMAIN-CONTAINING PROTEIN"/>
    <property type="match status" value="1"/>
</dbReference>
<feature type="transmembrane region" description="Helical" evidence="4">
    <location>
        <begin position="168"/>
        <end position="188"/>
    </location>
</feature>
<evidence type="ECO:0000256" key="1">
    <source>
        <dbReference type="ARBA" id="ARBA00022692"/>
    </source>
</evidence>
<reference evidence="6" key="2">
    <citation type="submission" date="2023-01" db="EMBL/GenBank/DDBJ databases">
        <title>Draft genome sequence of Methylophaga thalassica strain NBRC 102424.</title>
        <authorList>
            <person name="Sun Q."/>
            <person name="Mori K."/>
        </authorList>
    </citation>
    <scope>NUCLEOTIDE SEQUENCE</scope>
    <source>
        <strain evidence="6">NBRC 102424</strain>
    </source>
</reference>
<feature type="transmembrane region" description="Helical" evidence="4">
    <location>
        <begin position="221"/>
        <end position="242"/>
    </location>
</feature>
<comment type="caution">
    <text evidence="6">The sequence shown here is derived from an EMBL/GenBank/DDBJ whole genome shotgun (WGS) entry which is preliminary data.</text>
</comment>
<dbReference type="CDD" id="cd17324">
    <property type="entry name" value="MFS_NepI_like"/>
    <property type="match status" value="1"/>
</dbReference>
<gene>
    <name evidence="6" type="ORF">GCM10007891_23870</name>
</gene>
<keyword evidence="1 4" id="KW-0812">Transmembrane</keyword>
<feature type="transmembrane region" description="Helical" evidence="4">
    <location>
        <begin position="248"/>
        <end position="269"/>
    </location>
</feature>
<feature type="transmembrane region" description="Helical" evidence="4">
    <location>
        <begin position="104"/>
        <end position="126"/>
    </location>
</feature>
<feature type="transmembrane region" description="Helical" evidence="4">
    <location>
        <begin position="138"/>
        <end position="156"/>
    </location>
</feature>
<evidence type="ECO:0000256" key="4">
    <source>
        <dbReference type="SAM" id="Phobius"/>
    </source>
</evidence>
<name>A0ABQ5TYS6_9GAMM</name>
<dbReference type="PROSITE" id="PS50850">
    <property type="entry name" value="MFS"/>
    <property type="match status" value="1"/>
</dbReference>
<dbReference type="Gene3D" id="1.20.1250.20">
    <property type="entry name" value="MFS general substrate transporter like domains"/>
    <property type="match status" value="1"/>
</dbReference>
<feature type="transmembrane region" description="Helical" evidence="4">
    <location>
        <begin position="368"/>
        <end position="389"/>
    </location>
</feature>
<dbReference type="Proteomes" id="UP001161423">
    <property type="component" value="Unassembled WGS sequence"/>
</dbReference>
<keyword evidence="2 4" id="KW-1133">Transmembrane helix</keyword>
<dbReference type="InterPro" id="IPR020846">
    <property type="entry name" value="MFS_dom"/>
</dbReference>
<sequence>MIFMTKQQTVLTQGLVLLMATATGIAVASNYYAQPLLDTIASEFGLSHSSAGNIVTTAQLSYGIGLLFLVPLADRLERRKLIIVMSLFATIGLLISGFSTNLPWLLLGTAITGLSSVVAQVLLPLGATLASDQQRGKVIGTIMGGLLLGILLARVVSGGLSSMGSWRYIYWFASVAMFITTLALARFLPSYHNNNDMSYRQILVSVFGLFVKEPILRYRSILGMLSFALFSMFWTPLAFLLAKPPYEYSDATIGLFGLVGVAGVFAATWAGKLADAGKGDLGTRLGLLSLLVSWVILFNAPISLVALLIGVLLLDLAVQLVHVSNQNKIYALHPDIRNRLTSAYMTCYFIGGAFGSWFSVMLYQHYEWTGVVMGATGIALIACILDFTVRKHTPK</sequence>
<accession>A0ABQ5TYS6</accession>
<evidence type="ECO:0000256" key="3">
    <source>
        <dbReference type="ARBA" id="ARBA00023136"/>
    </source>
</evidence>
<feature type="transmembrane region" description="Helical" evidence="4">
    <location>
        <begin position="81"/>
        <end position="98"/>
    </location>
</feature>
<proteinExistence type="predicted"/>
<dbReference type="EMBL" id="BSND01000006">
    <property type="protein sequence ID" value="GLQ00534.1"/>
    <property type="molecule type" value="Genomic_DNA"/>
</dbReference>
<protein>
    <submittedName>
        <fullName evidence="6">Sugar transporter</fullName>
    </submittedName>
</protein>